<evidence type="ECO:0000313" key="2">
    <source>
        <dbReference type="EMBL" id="KAH7518589.1"/>
    </source>
</evidence>
<evidence type="ECO:0000313" key="3">
    <source>
        <dbReference type="Proteomes" id="UP000813462"/>
    </source>
</evidence>
<gene>
    <name evidence="2" type="ORF">FEM48_Zijuj09G0187400</name>
</gene>
<dbReference type="InterPro" id="IPR056924">
    <property type="entry name" value="SH3_Tf2-1"/>
</dbReference>
<protein>
    <recommendedName>
        <fullName evidence="1">Tf2-1-like SH3-like domain-containing protein</fullName>
    </recommendedName>
</protein>
<evidence type="ECO:0000259" key="1">
    <source>
        <dbReference type="Pfam" id="PF24626"/>
    </source>
</evidence>
<accession>A0A978UUN9</accession>
<reference evidence="2" key="1">
    <citation type="journal article" date="2021" name="Front. Plant Sci.">
        <title>Chromosome-Scale Genome Assembly for Chinese Sour Jujube and Insights Into Its Genome Evolution and Domestication Signature.</title>
        <authorList>
            <person name="Shen L.-Y."/>
            <person name="Luo H."/>
            <person name="Wang X.-L."/>
            <person name="Wang X.-M."/>
            <person name="Qiu X.-J."/>
            <person name="Liu H."/>
            <person name="Zhou S.-S."/>
            <person name="Jia K.-H."/>
            <person name="Nie S."/>
            <person name="Bao Y.-T."/>
            <person name="Zhang R.-G."/>
            <person name="Yun Q.-Z."/>
            <person name="Chai Y.-H."/>
            <person name="Lu J.-Y."/>
            <person name="Li Y."/>
            <person name="Zhao S.-W."/>
            <person name="Mao J.-F."/>
            <person name="Jia S.-G."/>
            <person name="Mao Y.-M."/>
        </authorList>
    </citation>
    <scope>NUCLEOTIDE SEQUENCE</scope>
    <source>
        <strain evidence="2">AT0</strain>
        <tissue evidence="2">Leaf</tissue>
    </source>
</reference>
<name>A0A978UUN9_ZIZJJ</name>
<sequence length="195" mass="22113">MECSDLIELQKQLQEGTLVDSHYSIQNGLLMYKNKLMISKDSKLKTLLHQEFHETPTGGHAIIAHAGPLAYTLVLPAESKIHPTFHVSLLKAFKGGMPHPCYPLLELSHANKPLLTLVVVLAGWIVQVQNKLQKQVLMQWSHSSLEDATWEDLYAFSQLYNVPDLEDKVVFEGGERNTDGFFIEPLFITPFKRFV</sequence>
<dbReference type="Proteomes" id="UP000813462">
    <property type="component" value="Unassembled WGS sequence"/>
</dbReference>
<comment type="caution">
    <text evidence="2">The sequence shown here is derived from an EMBL/GenBank/DDBJ whole genome shotgun (WGS) entry which is preliminary data.</text>
</comment>
<feature type="domain" description="Tf2-1-like SH3-like" evidence="1">
    <location>
        <begin position="58"/>
        <end position="93"/>
    </location>
</feature>
<dbReference type="EMBL" id="JAEACU010000009">
    <property type="protein sequence ID" value="KAH7518589.1"/>
    <property type="molecule type" value="Genomic_DNA"/>
</dbReference>
<proteinExistence type="predicted"/>
<dbReference type="AlphaFoldDB" id="A0A978UUN9"/>
<dbReference type="Pfam" id="PF24626">
    <property type="entry name" value="SH3_Tf2-1"/>
    <property type="match status" value="1"/>
</dbReference>
<organism evidence="2 3">
    <name type="scientific">Ziziphus jujuba var. spinosa</name>
    <dbReference type="NCBI Taxonomy" id="714518"/>
    <lineage>
        <taxon>Eukaryota</taxon>
        <taxon>Viridiplantae</taxon>
        <taxon>Streptophyta</taxon>
        <taxon>Embryophyta</taxon>
        <taxon>Tracheophyta</taxon>
        <taxon>Spermatophyta</taxon>
        <taxon>Magnoliopsida</taxon>
        <taxon>eudicotyledons</taxon>
        <taxon>Gunneridae</taxon>
        <taxon>Pentapetalae</taxon>
        <taxon>rosids</taxon>
        <taxon>fabids</taxon>
        <taxon>Rosales</taxon>
        <taxon>Rhamnaceae</taxon>
        <taxon>Paliureae</taxon>
        <taxon>Ziziphus</taxon>
    </lineage>
</organism>